<dbReference type="InterPro" id="IPR018631">
    <property type="entry name" value="AAA-ATPase-like_dom"/>
</dbReference>
<gene>
    <name evidence="2" type="ORF">BWLFYP14_00125</name>
</gene>
<sequence>MKSNKTDNNNKVCFINGRGYKMAGLKKLPIGIENFEKLRQEDFYYIDKTRLIEQLLTRWGEVNLFTRPRRFGKSLNMSMLQSFFEIGKDKTLFDGLRISDNQELCEKYQGKFPVVSVSLKGINGATYEEARRFLIKTINEEARRLSVLSDSTELDETDHELLTQLKKKEMTNDSLVYSIRELTELLEKHYGSKVIVLIDEYDVPLAKANENGYYDEMVLLIRNLFENALKTNNSLKFAVLTGCLRIAKESIFTGLNNFKVYSITDKSFDETFGFTDEEVKELLRYYGQKKYYETVKEWYDGYRFGNVDVYCPWDVINFCSDHLADPGLEPKNYWANTSGNSVISHFIDSVGKPQKLTRMELEQLVNGGIVQKEINFELTYKELYSSIDNLWSTLFMTGYLTQRGEPSGNRYNLVIPNREIRNIITNHILKMFKENVKDDGKTVSDLCDALLNQNPEKVELIFTEYMKKTISIRDTFARKPTKENFYHGLLLGILGFKENWSVMSNRESGDGFGDILIRIEDEDVGIVIEVKYADDGNLQGECEKALQQIIDIRYTEALEQEGIHTIIKYGIACYRKKCKVLMRIDKQ</sequence>
<evidence type="ECO:0000313" key="2">
    <source>
        <dbReference type="EMBL" id="VUX66572.1"/>
    </source>
</evidence>
<dbReference type="SUPFAM" id="SSF52540">
    <property type="entry name" value="P-loop containing nucleoside triphosphate hydrolases"/>
    <property type="match status" value="1"/>
</dbReference>
<proteinExistence type="predicted"/>
<dbReference type="AlphaFoldDB" id="A0A564WW39"/>
<dbReference type="Proteomes" id="UP000366766">
    <property type="component" value="Unassembled WGS sequence"/>
</dbReference>
<name>A0A564WW39_9FIRM</name>
<dbReference type="PANTHER" id="PTHR34825">
    <property type="entry name" value="CONSERVED PROTEIN, WITH A WEAK D-GALACTARATE DEHYDRATASE/ALTRONATE HYDROLASE DOMAIN"/>
    <property type="match status" value="1"/>
</dbReference>
<dbReference type="EMBL" id="CABHOF010000067">
    <property type="protein sequence ID" value="VUX66572.1"/>
    <property type="molecule type" value="Genomic_DNA"/>
</dbReference>
<evidence type="ECO:0000259" key="1">
    <source>
        <dbReference type="Pfam" id="PF09820"/>
    </source>
</evidence>
<reference evidence="2 3" key="1">
    <citation type="submission" date="2019-07" db="EMBL/GenBank/DDBJ databases">
        <authorList>
            <person name="Chang H.-W."/>
            <person name="Raman A."/>
            <person name="Venkatesh S."/>
            <person name="Gehrig J."/>
        </authorList>
    </citation>
    <scope>NUCLEOTIDE SEQUENCE [LARGE SCALE GENOMIC DNA]</scope>
    <source>
        <strain evidence="2">Blautia_wexlerae_LFYP_14</strain>
    </source>
</reference>
<dbReference type="PANTHER" id="PTHR34825:SF1">
    <property type="entry name" value="AAA-ATPASE-LIKE DOMAIN-CONTAINING PROTEIN"/>
    <property type="match status" value="1"/>
</dbReference>
<dbReference type="InterPro" id="IPR012547">
    <property type="entry name" value="PDDEXK_9"/>
</dbReference>
<dbReference type="InterPro" id="IPR027417">
    <property type="entry name" value="P-loop_NTPase"/>
</dbReference>
<organism evidence="2 3">
    <name type="scientific">Blautia wexlerae</name>
    <dbReference type="NCBI Taxonomy" id="418240"/>
    <lineage>
        <taxon>Bacteria</taxon>
        <taxon>Bacillati</taxon>
        <taxon>Bacillota</taxon>
        <taxon>Clostridia</taxon>
        <taxon>Lachnospirales</taxon>
        <taxon>Lachnospiraceae</taxon>
        <taxon>Blautia</taxon>
    </lineage>
</organism>
<dbReference type="Pfam" id="PF09820">
    <property type="entry name" value="AAA-ATPase_like"/>
    <property type="match status" value="1"/>
</dbReference>
<feature type="domain" description="AAA-ATPase-like" evidence="1">
    <location>
        <begin position="29"/>
        <end position="252"/>
    </location>
</feature>
<dbReference type="Pfam" id="PF08011">
    <property type="entry name" value="PDDEXK_9"/>
    <property type="match status" value="1"/>
</dbReference>
<protein>
    <submittedName>
        <fullName evidence="2">Putative AAA-ATPase</fullName>
    </submittedName>
</protein>
<keyword evidence="3" id="KW-1185">Reference proteome</keyword>
<accession>A0A564WW39</accession>
<evidence type="ECO:0000313" key="3">
    <source>
        <dbReference type="Proteomes" id="UP000366766"/>
    </source>
</evidence>